<keyword evidence="4" id="KW-0808">Transferase</keyword>
<reference evidence="7" key="1">
    <citation type="submission" date="2020-11" db="EMBL/GenBank/DDBJ databases">
        <authorList>
            <person name="Tran Van P."/>
        </authorList>
    </citation>
    <scope>NUCLEOTIDE SEQUENCE</scope>
</reference>
<evidence type="ECO:0000256" key="4">
    <source>
        <dbReference type="ARBA" id="ARBA00022679"/>
    </source>
</evidence>
<feature type="compositionally biased region" description="Polar residues" evidence="6">
    <location>
        <begin position="42"/>
        <end position="52"/>
    </location>
</feature>
<proteinExistence type="inferred from homology"/>
<organism evidence="7">
    <name type="scientific">Cyprideis torosa</name>
    <dbReference type="NCBI Taxonomy" id="163714"/>
    <lineage>
        <taxon>Eukaryota</taxon>
        <taxon>Metazoa</taxon>
        <taxon>Ecdysozoa</taxon>
        <taxon>Arthropoda</taxon>
        <taxon>Crustacea</taxon>
        <taxon>Oligostraca</taxon>
        <taxon>Ostracoda</taxon>
        <taxon>Podocopa</taxon>
        <taxon>Podocopida</taxon>
        <taxon>Cytherocopina</taxon>
        <taxon>Cytheroidea</taxon>
        <taxon>Cytherideidae</taxon>
        <taxon>Cyprideis</taxon>
    </lineage>
</organism>
<evidence type="ECO:0000256" key="6">
    <source>
        <dbReference type="SAM" id="MobiDB-lite"/>
    </source>
</evidence>
<feature type="compositionally biased region" description="Gly residues" evidence="6">
    <location>
        <begin position="31"/>
        <end position="40"/>
    </location>
</feature>
<dbReference type="GO" id="GO:0032259">
    <property type="term" value="P:methylation"/>
    <property type="evidence" value="ECO:0007669"/>
    <property type="project" value="UniProtKB-KW"/>
</dbReference>
<evidence type="ECO:0000256" key="1">
    <source>
        <dbReference type="ARBA" id="ARBA00010086"/>
    </source>
</evidence>
<accession>A0A7R8ZPI1</accession>
<dbReference type="EC" id="2.1.1.22" evidence="2"/>
<dbReference type="AlphaFoldDB" id="A0A7R8ZPI1"/>
<dbReference type="GO" id="GO:0005634">
    <property type="term" value="C:nucleus"/>
    <property type="evidence" value="ECO:0007669"/>
    <property type="project" value="TreeGrafter"/>
</dbReference>
<protein>
    <recommendedName>
        <fullName evidence="2">carnosine N-methyltransferase</fullName>
        <ecNumber evidence="2">2.1.1.22</ecNumber>
    </recommendedName>
</protein>
<dbReference type="InterPro" id="IPR012901">
    <property type="entry name" value="CARME"/>
</dbReference>
<evidence type="ECO:0000256" key="5">
    <source>
        <dbReference type="ARBA" id="ARBA00022691"/>
    </source>
</evidence>
<evidence type="ECO:0000256" key="2">
    <source>
        <dbReference type="ARBA" id="ARBA00012003"/>
    </source>
</evidence>
<dbReference type="PANTHER" id="PTHR12303:SF6">
    <property type="entry name" value="CARNOSINE N-METHYLTRANSFERASE"/>
    <property type="match status" value="1"/>
</dbReference>
<keyword evidence="5" id="KW-0949">S-adenosyl-L-methionine</keyword>
<comment type="similarity">
    <text evidence="1">Belongs to the carnosine N-methyltransferase family.</text>
</comment>
<feature type="region of interest" description="Disordered" evidence="6">
    <location>
        <begin position="1"/>
        <end position="55"/>
    </location>
</feature>
<dbReference type="OrthoDB" id="978at2759"/>
<dbReference type="EMBL" id="OB660942">
    <property type="protein sequence ID" value="CAD7226815.1"/>
    <property type="molecule type" value="Genomic_DNA"/>
</dbReference>
<dbReference type="GO" id="GO:0030735">
    <property type="term" value="F:carnosine N-methyltransferase activity"/>
    <property type="evidence" value="ECO:0007669"/>
    <property type="project" value="UniProtKB-EC"/>
</dbReference>
<dbReference type="GO" id="GO:0035498">
    <property type="term" value="P:carnosine metabolic process"/>
    <property type="evidence" value="ECO:0007669"/>
    <property type="project" value="TreeGrafter"/>
</dbReference>
<dbReference type="Gene3D" id="3.40.50.150">
    <property type="entry name" value="Vaccinia Virus protein VP39"/>
    <property type="match status" value="1"/>
</dbReference>
<dbReference type="GO" id="GO:0005829">
    <property type="term" value="C:cytosol"/>
    <property type="evidence" value="ECO:0007669"/>
    <property type="project" value="TreeGrafter"/>
</dbReference>
<dbReference type="SUPFAM" id="SSF53335">
    <property type="entry name" value="S-adenosyl-L-methionine-dependent methyltransferases"/>
    <property type="match status" value="1"/>
</dbReference>
<dbReference type="SMART" id="SM01296">
    <property type="entry name" value="N2227"/>
    <property type="match status" value="1"/>
</dbReference>
<feature type="compositionally biased region" description="Basic and acidic residues" evidence="6">
    <location>
        <begin position="8"/>
        <end position="28"/>
    </location>
</feature>
<dbReference type="InterPro" id="IPR029063">
    <property type="entry name" value="SAM-dependent_MTases_sf"/>
</dbReference>
<evidence type="ECO:0000256" key="3">
    <source>
        <dbReference type="ARBA" id="ARBA00022603"/>
    </source>
</evidence>
<dbReference type="Pfam" id="PF07942">
    <property type="entry name" value="CARME"/>
    <property type="match status" value="1"/>
</dbReference>
<sequence length="496" mass="56300">MVQIHHSNLSEERVPPHPDRADSRDRETPGNVGGGSGGGSVDNLSMASNASSDRVDSVSAILPPLDEHNESEFLRFASISPPPPDVPDSTQRNDLSESMDMTLPIGELTSDNGVDGEKTTEDIPLDVVKNEDTISEFLHYQKIINTFYQYRTYALRRVTQAVAVISRLPAREQELYQSRLRIHRSVRDSINVNSEFLEKIAAENSELFVNFDVEAMRRQTSEKVINSETTPTEVELDRLLSVLRVMFRDWSSAGSTEREASYRPVLMELETLFPTREYRDSIQVLVPGAGLARLLFEIALLGFTVQGNEFSLLMMFVSNFFLNKCETPNSYQIFPWVHSHVNVMSPSDILTPIMVPDVCPRTIETCSTPKRLNYSMAGGDFLEAYASVDNFYDAVVSVFFLDTARSVVQYLDVIHRILKPGGYFINLGPLLWHYSDIPHDWSVEPSWEEVRDIMERLGFKFIKERLNHPASFTQNPKSLMLTEYKCIFFVAQKQST</sequence>
<gene>
    <name evidence="7" type="ORF">CTOB1V02_LOCUS4729</name>
</gene>
<name>A0A7R8ZPI1_9CRUS</name>
<evidence type="ECO:0000313" key="7">
    <source>
        <dbReference type="EMBL" id="CAD7226815.1"/>
    </source>
</evidence>
<dbReference type="PANTHER" id="PTHR12303">
    <property type="entry name" value="CARNOSINE N-METHYLTRANSFERASE"/>
    <property type="match status" value="1"/>
</dbReference>
<keyword evidence="3" id="KW-0489">Methyltransferase</keyword>